<dbReference type="RefSeq" id="WP_216644465.1">
    <property type="nucleotide sequence ID" value="NZ_BKZQ01000064.1"/>
</dbReference>
<gene>
    <name evidence="1" type="ORF">BpJC7_30430</name>
</gene>
<proteinExistence type="predicted"/>
<dbReference type="Proteomes" id="UP000391919">
    <property type="component" value="Unassembled WGS sequence"/>
</dbReference>
<comment type="caution">
    <text evidence="1">The sequence shown here is derived from an EMBL/GenBank/DDBJ whole genome shotgun (WGS) entry which is preliminary data.</text>
</comment>
<dbReference type="AlphaFoldDB" id="A0A5J4JM65"/>
<evidence type="ECO:0000313" key="1">
    <source>
        <dbReference type="EMBL" id="GER71740.1"/>
    </source>
</evidence>
<reference evidence="1 2" key="1">
    <citation type="submission" date="2019-09" db="EMBL/GenBank/DDBJ databases">
        <title>Draft genome sequence of Bacillus sp. JC-7.</title>
        <authorList>
            <person name="Tanaka N."/>
            <person name="Shiwa Y."/>
            <person name="Fujita N."/>
            <person name="Tanasupawat S."/>
        </authorList>
    </citation>
    <scope>NUCLEOTIDE SEQUENCE [LARGE SCALE GENOMIC DNA]</scope>
    <source>
        <strain evidence="1 2">JC-7</strain>
    </source>
</reference>
<sequence>MGLEQCLESYPNVHPIYKMVQDYREGIRQADYHRFLRWLRHQLLDSKQPFFIHMLAACAAICRP</sequence>
<dbReference type="EMBL" id="BKZQ01000064">
    <property type="protein sequence ID" value="GER71740.1"/>
    <property type="molecule type" value="Genomic_DNA"/>
</dbReference>
<name>A0A5J4JM65_9BACI</name>
<evidence type="ECO:0000313" key="2">
    <source>
        <dbReference type="Proteomes" id="UP000391919"/>
    </source>
</evidence>
<organism evidence="1 2">
    <name type="scientific">Weizmannia acidilactici</name>
    <dbReference type="NCBI Taxonomy" id="2607726"/>
    <lineage>
        <taxon>Bacteria</taxon>
        <taxon>Bacillati</taxon>
        <taxon>Bacillota</taxon>
        <taxon>Bacilli</taxon>
        <taxon>Bacillales</taxon>
        <taxon>Bacillaceae</taxon>
        <taxon>Heyndrickxia</taxon>
    </lineage>
</organism>
<keyword evidence="2" id="KW-1185">Reference proteome</keyword>
<accession>A0A5J4JM65</accession>
<protein>
    <submittedName>
        <fullName evidence="1">Uncharacterized protein</fullName>
    </submittedName>
</protein>